<proteinExistence type="predicted"/>
<protein>
    <submittedName>
        <fullName evidence="2">Uncharacterized protein</fullName>
    </submittedName>
</protein>
<organism evidence="2 3">
    <name type="scientific">Candidatus Woykebacteria bacterium RBG_16_43_9</name>
    <dbReference type="NCBI Taxonomy" id="1802596"/>
    <lineage>
        <taxon>Bacteria</taxon>
        <taxon>Candidatus Woykeibacteriota</taxon>
    </lineage>
</organism>
<evidence type="ECO:0000313" key="3">
    <source>
        <dbReference type="Proteomes" id="UP000176389"/>
    </source>
</evidence>
<accession>A0A1G1WGZ6</accession>
<gene>
    <name evidence="2" type="ORF">A2Z11_04305</name>
</gene>
<name>A0A1G1WGZ6_9BACT</name>
<feature type="region of interest" description="Disordered" evidence="1">
    <location>
        <begin position="42"/>
        <end position="61"/>
    </location>
</feature>
<reference evidence="2 3" key="1">
    <citation type="journal article" date="2016" name="Nat. Commun.">
        <title>Thousands of microbial genomes shed light on interconnected biogeochemical processes in an aquifer system.</title>
        <authorList>
            <person name="Anantharaman K."/>
            <person name="Brown C.T."/>
            <person name="Hug L.A."/>
            <person name="Sharon I."/>
            <person name="Castelle C.J."/>
            <person name="Probst A.J."/>
            <person name="Thomas B.C."/>
            <person name="Singh A."/>
            <person name="Wilkins M.J."/>
            <person name="Karaoz U."/>
            <person name="Brodie E.L."/>
            <person name="Williams K.H."/>
            <person name="Hubbard S.S."/>
            <person name="Banfield J.F."/>
        </authorList>
    </citation>
    <scope>NUCLEOTIDE SEQUENCE [LARGE SCALE GENOMIC DNA]</scope>
</reference>
<dbReference type="EMBL" id="MHCS01000013">
    <property type="protein sequence ID" value="OGY26710.1"/>
    <property type="molecule type" value="Genomic_DNA"/>
</dbReference>
<evidence type="ECO:0000256" key="1">
    <source>
        <dbReference type="SAM" id="MobiDB-lite"/>
    </source>
</evidence>
<sequence>MIDLSKILSKNKNLWLALTPDNKKLVAKGVTLEEALEAARKKGVQDPTLLKSTSQDNFYAG</sequence>
<dbReference type="Proteomes" id="UP000176389">
    <property type="component" value="Unassembled WGS sequence"/>
</dbReference>
<feature type="compositionally biased region" description="Polar residues" evidence="1">
    <location>
        <begin position="50"/>
        <end position="61"/>
    </location>
</feature>
<comment type="caution">
    <text evidence="2">The sequence shown here is derived from an EMBL/GenBank/DDBJ whole genome shotgun (WGS) entry which is preliminary data.</text>
</comment>
<dbReference type="AlphaFoldDB" id="A0A1G1WGZ6"/>
<dbReference type="STRING" id="1802596.A2Z11_04305"/>
<evidence type="ECO:0000313" key="2">
    <source>
        <dbReference type="EMBL" id="OGY26710.1"/>
    </source>
</evidence>